<keyword evidence="2" id="KW-1185">Reference proteome</keyword>
<reference evidence="1" key="1">
    <citation type="submission" date="2021-06" db="EMBL/GenBank/DDBJ databases">
        <authorList>
            <person name="Kallberg Y."/>
            <person name="Tangrot J."/>
            <person name="Rosling A."/>
        </authorList>
    </citation>
    <scope>NUCLEOTIDE SEQUENCE</scope>
    <source>
        <strain evidence="1">MA461A</strain>
    </source>
</reference>
<protein>
    <submittedName>
        <fullName evidence="1">9173_t:CDS:1</fullName>
    </submittedName>
</protein>
<evidence type="ECO:0000313" key="2">
    <source>
        <dbReference type="Proteomes" id="UP000789920"/>
    </source>
</evidence>
<comment type="caution">
    <text evidence="1">The sequence shown here is derived from an EMBL/GenBank/DDBJ whole genome shotgun (WGS) entry which is preliminary data.</text>
</comment>
<gene>
    <name evidence="1" type="ORF">RPERSI_LOCUS17534</name>
</gene>
<accession>A0ACA9R849</accession>
<evidence type="ECO:0000313" key="1">
    <source>
        <dbReference type="EMBL" id="CAG8780700.1"/>
    </source>
</evidence>
<organism evidence="1 2">
    <name type="scientific">Racocetra persica</name>
    <dbReference type="NCBI Taxonomy" id="160502"/>
    <lineage>
        <taxon>Eukaryota</taxon>
        <taxon>Fungi</taxon>
        <taxon>Fungi incertae sedis</taxon>
        <taxon>Mucoromycota</taxon>
        <taxon>Glomeromycotina</taxon>
        <taxon>Glomeromycetes</taxon>
        <taxon>Diversisporales</taxon>
        <taxon>Gigasporaceae</taxon>
        <taxon>Racocetra</taxon>
    </lineage>
</organism>
<proteinExistence type="predicted"/>
<dbReference type="Proteomes" id="UP000789920">
    <property type="component" value="Unassembled WGS sequence"/>
</dbReference>
<name>A0ACA9R849_9GLOM</name>
<sequence>MVKIKRQEACISCKRTNQRCSVDYTIHKYEACEKCRQSNPKNTVNNSFSSSNNNHAKTSRIHRRERNSEYAARQDKLKAEIATLTNKLNNSKRFLDSLEQDCSKLSSKISSLKKVKSILQSQSQIYLSPEDFSLTFFSEELIPEH</sequence>
<dbReference type="EMBL" id="CAJVQC010045074">
    <property type="protein sequence ID" value="CAG8780700.1"/>
    <property type="molecule type" value="Genomic_DNA"/>
</dbReference>